<evidence type="ECO:0000313" key="2">
    <source>
        <dbReference type="Proteomes" id="UP000606172"/>
    </source>
</evidence>
<dbReference type="EMBL" id="BOOW01000061">
    <property type="protein sequence ID" value="GII97499.1"/>
    <property type="molecule type" value="Genomic_DNA"/>
</dbReference>
<accession>A0A919RRP2</accession>
<sequence>MVSWGLLSGFPYFYGYRPHLCLYSRQPPRYKPLHTIFDSPAQMKQALDANYYAYQRTLGERMVHVLVHG</sequence>
<proteinExistence type="predicted"/>
<comment type="caution">
    <text evidence="1">The sequence shown here is derived from an EMBL/GenBank/DDBJ whole genome shotgun (WGS) entry which is preliminary data.</text>
</comment>
<gene>
    <name evidence="1" type="ORF">Ssi02_77300</name>
</gene>
<organism evidence="1 2">
    <name type="scientific">Sinosporangium siamense</name>
    <dbReference type="NCBI Taxonomy" id="1367973"/>
    <lineage>
        <taxon>Bacteria</taxon>
        <taxon>Bacillati</taxon>
        <taxon>Actinomycetota</taxon>
        <taxon>Actinomycetes</taxon>
        <taxon>Streptosporangiales</taxon>
        <taxon>Streptosporangiaceae</taxon>
        <taxon>Sinosporangium</taxon>
    </lineage>
</organism>
<reference evidence="1" key="1">
    <citation type="submission" date="2021-01" db="EMBL/GenBank/DDBJ databases">
        <title>Whole genome shotgun sequence of Sinosporangium siamense NBRC 109515.</title>
        <authorList>
            <person name="Komaki H."/>
            <person name="Tamura T."/>
        </authorList>
    </citation>
    <scope>NUCLEOTIDE SEQUENCE</scope>
    <source>
        <strain evidence="1">NBRC 109515</strain>
    </source>
</reference>
<name>A0A919RRP2_9ACTN</name>
<dbReference type="AlphaFoldDB" id="A0A919RRP2"/>
<protein>
    <submittedName>
        <fullName evidence="1">Uncharacterized protein</fullName>
    </submittedName>
</protein>
<keyword evidence="2" id="KW-1185">Reference proteome</keyword>
<evidence type="ECO:0000313" key="1">
    <source>
        <dbReference type="EMBL" id="GII97499.1"/>
    </source>
</evidence>
<dbReference type="Proteomes" id="UP000606172">
    <property type="component" value="Unassembled WGS sequence"/>
</dbReference>